<evidence type="ECO:0000313" key="2">
    <source>
        <dbReference type="Proteomes" id="UP000050761"/>
    </source>
</evidence>
<evidence type="ECO:0000313" key="3">
    <source>
        <dbReference type="WBParaSite" id="HPBE_0001652001-mRNA-1"/>
    </source>
</evidence>
<reference evidence="3" key="2">
    <citation type="submission" date="2019-09" db="UniProtKB">
        <authorList>
            <consortium name="WormBaseParasite"/>
        </authorList>
    </citation>
    <scope>IDENTIFICATION</scope>
</reference>
<dbReference type="GO" id="GO:0045277">
    <property type="term" value="C:respiratory chain complex IV"/>
    <property type="evidence" value="ECO:0007669"/>
    <property type="project" value="InterPro"/>
</dbReference>
<dbReference type="Proteomes" id="UP000050761">
    <property type="component" value="Unassembled WGS sequence"/>
</dbReference>
<accession>A0A183G4Q5</accession>
<protein>
    <submittedName>
        <fullName evidence="3">Transposase</fullName>
    </submittedName>
</protein>
<gene>
    <name evidence="1" type="ORF">HPBE_LOCUS16519</name>
</gene>
<dbReference type="Gene3D" id="2.60.11.10">
    <property type="entry name" value="Cytochrome c oxidase, subunit Vb"/>
    <property type="match status" value="1"/>
</dbReference>
<organism evidence="2 3">
    <name type="scientific">Heligmosomoides polygyrus</name>
    <name type="common">Parasitic roundworm</name>
    <dbReference type="NCBI Taxonomy" id="6339"/>
    <lineage>
        <taxon>Eukaryota</taxon>
        <taxon>Metazoa</taxon>
        <taxon>Ecdysozoa</taxon>
        <taxon>Nematoda</taxon>
        <taxon>Chromadorea</taxon>
        <taxon>Rhabditida</taxon>
        <taxon>Rhabditina</taxon>
        <taxon>Rhabditomorpha</taxon>
        <taxon>Strongyloidea</taxon>
        <taxon>Heligmosomidae</taxon>
        <taxon>Heligmosomoides</taxon>
    </lineage>
</organism>
<evidence type="ECO:0000313" key="1">
    <source>
        <dbReference type="EMBL" id="VDP06203.1"/>
    </source>
</evidence>
<dbReference type="AlphaFoldDB" id="A0A183G4Q5"/>
<sequence>MRDSAVAASRGLARKALPEVYGWYLMQFIMPLVARRRCCWLAGDDRYETKVYNRAESSAKERPILVPSPFPEKIFGCVYEPDSSHVTL</sequence>
<keyword evidence="2" id="KW-1185">Reference proteome</keyword>
<dbReference type="WBParaSite" id="HPBE_0001652001-mRNA-1">
    <property type="protein sequence ID" value="HPBE_0001652001-mRNA-1"/>
    <property type="gene ID" value="HPBE_0001652001"/>
</dbReference>
<reference evidence="1 2" key="1">
    <citation type="submission" date="2018-11" db="EMBL/GenBank/DDBJ databases">
        <authorList>
            <consortium name="Pathogen Informatics"/>
        </authorList>
    </citation>
    <scope>NUCLEOTIDE SEQUENCE [LARGE SCALE GENOMIC DNA]</scope>
</reference>
<dbReference type="GO" id="GO:0006123">
    <property type="term" value="P:mitochondrial electron transport, cytochrome c to oxygen"/>
    <property type="evidence" value="ECO:0007669"/>
    <property type="project" value="InterPro"/>
</dbReference>
<dbReference type="EMBL" id="UZAH01029461">
    <property type="protein sequence ID" value="VDP06203.1"/>
    <property type="molecule type" value="Genomic_DNA"/>
</dbReference>
<dbReference type="OrthoDB" id="10249250at2759"/>
<dbReference type="GO" id="GO:0005740">
    <property type="term" value="C:mitochondrial envelope"/>
    <property type="evidence" value="ECO:0007669"/>
    <property type="project" value="InterPro"/>
</dbReference>
<dbReference type="SUPFAM" id="SSF57802">
    <property type="entry name" value="Rubredoxin-like"/>
    <property type="match status" value="1"/>
</dbReference>
<accession>A0A3P8EBP7</accession>
<name>A0A183G4Q5_HELPZ</name>
<proteinExistence type="predicted"/>
<dbReference type="InterPro" id="IPR036972">
    <property type="entry name" value="Cyt_c_oxidase_su5b_sf"/>
</dbReference>